<protein>
    <submittedName>
        <fullName evidence="1">Uncharacterized protein</fullName>
    </submittedName>
</protein>
<dbReference type="EMBL" id="MN740356">
    <property type="protein sequence ID" value="QHU02366.1"/>
    <property type="molecule type" value="Genomic_DNA"/>
</dbReference>
<reference evidence="1" key="1">
    <citation type="journal article" date="2020" name="Nature">
        <title>Giant virus diversity and host interactions through global metagenomics.</title>
        <authorList>
            <person name="Schulz F."/>
            <person name="Roux S."/>
            <person name="Paez-Espino D."/>
            <person name="Jungbluth S."/>
            <person name="Walsh D.A."/>
            <person name="Denef V.J."/>
            <person name="McMahon K.D."/>
            <person name="Konstantinidis K.T."/>
            <person name="Eloe-Fadrosh E.A."/>
            <person name="Kyrpides N.C."/>
            <person name="Woyke T."/>
        </authorList>
    </citation>
    <scope>NUCLEOTIDE SEQUENCE</scope>
    <source>
        <strain evidence="1">GVMAG-M-3300025880-75</strain>
    </source>
</reference>
<proteinExistence type="predicted"/>
<evidence type="ECO:0000313" key="1">
    <source>
        <dbReference type="EMBL" id="QHU02366.1"/>
    </source>
</evidence>
<organism evidence="1">
    <name type="scientific">viral metagenome</name>
    <dbReference type="NCBI Taxonomy" id="1070528"/>
    <lineage>
        <taxon>unclassified sequences</taxon>
        <taxon>metagenomes</taxon>
        <taxon>organismal metagenomes</taxon>
    </lineage>
</organism>
<name>A0A6C0JCD1_9ZZZZ</name>
<sequence>MVLGMILYEGVDLAYNTLRLVYNGTTGVYNWWFQVEVPGRVAIEYHLEELKKLNNRVKELENALVEKKD</sequence>
<accession>A0A6C0JCD1</accession>
<dbReference type="AlphaFoldDB" id="A0A6C0JCD1"/>